<evidence type="ECO:0000259" key="1">
    <source>
        <dbReference type="Pfam" id="PF00117"/>
    </source>
</evidence>
<accession>A0ABX7AZ25</accession>
<dbReference type="PANTHER" id="PTHR42695">
    <property type="entry name" value="GLUTAMINE AMIDOTRANSFERASE YLR126C-RELATED"/>
    <property type="match status" value="1"/>
</dbReference>
<sequence>MRILVVQNSRRAPAGLLGEYLSEFGADLVTVTPPDGEALPAGIDGFDGALVLGGPQFAGDDQANPYLPDLMDLMRRFAEADRPLLGVCLGAQLLARAHGERVYKHVQVERGFCPVHRTEAGAEDPVLGSLGPVRHIMQWHYDTFDLPPGAVLLATGPDCANQAFRLGDTQYGLQFHPEVTPEIVRDWVAMFRTEAGPDEDYDAVAREMEAGLAEHLPEAAAFARELARNWLDLAARRADR</sequence>
<dbReference type="EMBL" id="CP067420">
    <property type="protein sequence ID" value="QQP87248.1"/>
    <property type="molecule type" value="Genomic_DNA"/>
</dbReference>
<dbReference type="PROSITE" id="PS51273">
    <property type="entry name" value="GATASE_TYPE_1"/>
    <property type="match status" value="1"/>
</dbReference>
<keyword evidence="2" id="KW-0315">Glutamine amidotransferase</keyword>
<dbReference type="Proteomes" id="UP000595197">
    <property type="component" value="Chromosome"/>
</dbReference>
<keyword evidence="3" id="KW-1185">Reference proteome</keyword>
<organism evidence="2 3">
    <name type="scientific">Skermanella cutis</name>
    <dbReference type="NCBI Taxonomy" id="2775420"/>
    <lineage>
        <taxon>Bacteria</taxon>
        <taxon>Pseudomonadati</taxon>
        <taxon>Pseudomonadota</taxon>
        <taxon>Alphaproteobacteria</taxon>
        <taxon>Rhodospirillales</taxon>
        <taxon>Azospirillaceae</taxon>
        <taxon>Skermanella</taxon>
    </lineage>
</organism>
<proteinExistence type="predicted"/>
<dbReference type="InterPro" id="IPR017926">
    <property type="entry name" value="GATASE"/>
</dbReference>
<evidence type="ECO:0000313" key="3">
    <source>
        <dbReference type="Proteomes" id="UP000595197"/>
    </source>
</evidence>
<reference evidence="2" key="1">
    <citation type="submission" date="2021-02" db="EMBL/GenBank/DDBJ databases">
        <title>Skermanella TT6 skin isolate.</title>
        <authorList>
            <person name="Lee K."/>
            <person name="Ganzorig M."/>
        </authorList>
    </citation>
    <scope>NUCLEOTIDE SEQUENCE</scope>
    <source>
        <strain evidence="2">TT6</strain>
    </source>
</reference>
<dbReference type="SUPFAM" id="SSF52317">
    <property type="entry name" value="Class I glutamine amidotransferase-like"/>
    <property type="match status" value="1"/>
</dbReference>
<dbReference type="InterPro" id="IPR029062">
    <property type="entry name" value="Class_I_gatase-like"/>
</dbReference>
<dbReference type="Gene3D" id="3.40.50.880">
    <property type="match status" value="1"/>
</dbReference>
<dbReference type="RefSeq" id="WP_201069831.1">
    <property type="nucleotide sequence ID" value="NZ_CP067420.1"/>
</dbReference>
<feature type="domain" description="Glutamine amidotransferase" evidence="1">
    <location>
        <begin position="20"/>
        <end position="182"/>
    </location>
</feature>
<gene>
    <name evidence="2" type="ORF">IGS68_14045</name>
</gene>
<evidence type="ECO:0000313" key="2">
    <source>
        <dbReference type="EMBL" id="QQP87248.1"/>
    </source>
</evidence>
<name>A0ABX7AZ25_9PROT</name>
<dbReference type="PANTHER" id="PTHR42695:SF5">
    <property type="entry name" value="GLUTAMINE AMIDOTRANSFERASE YLR126C-RELATED"/>
    <property type="match status" value="1"/>
</dbReference>
<protein>
    <submittedName>
        <fullName evidence="2">Type 1 glutamine amidotransferase</fullName>
    </submittedName>
</protein>
<dbReference type="Pfam" id="PF00117">
    <property type="entry name" value="GATase"/>
    <property type="match status" value="1"/>
</dbReference>
<dbReference type="CDD" id="cd01741">
    <property type="entry name" value="GATase1_1"/>
    <property type="match status" value="1"/>
</dbReference>
<dbReference type="InterPro" id="IPR044992">
    <property type="entry name" value="ChyE-like"/>
</dbReference>